<dbReference type="STRING" id="471854.Dfer_1341"/>
<dbReference type="Proteomes" id="UP000002011">
    <property type="component" value="Chromosome"/>
</dbReference>
<dbReference type="OrthoDB" id="1391570at2"/>
<dbReference type="SUPFAM" id="SSF48726">
    <property type="entry name" value="Immunoglobulin"/>
    <property type="match status" value="1"/>
</dbReference>
<dbReference type="NCBIfam" id="TIGR04183">
    <property type="entry name" value="Por_Secre_tail"/>
    <property type="match status" value="1"/>
</dbReference>
<dbReference type="Pfam" id="PF18962">
    <property type="entry name" value="Por_Secre_tail"/>
    <property type="match status" value="1"/>
</dbReference>
<evidence type="ECO:0000313" key="6">
    <source>
        <dbReference type="Proteomes" id="UP000002011"/>
    </source>
</evidence>
<dbReference type="HOGENOM" id="CLU_247868_0_0_10"/>
<dbReference type="InterPro" id="IPR013783">
    <property type="entry name" value="Ig-like_fold"/>
</dbReference>
<dbReference type="InterPro" id="IPR007110">
    <property type="entry name" value="Ig-like_dom"/>
</dbReference>
<dbReference type="KEGG" id="dfe:Dfer_1341"/>
<dbReference type="eggNOG" id="COG5184">
    <property type="taxonomic scope" value="Bacteria"/>
</dbReference>
<evidence type="ECO:0000259" key="4">
    <source>
        <dbReference type="PROSITE" id="PS50835"/>
    </source>
</evidence>
<name>C6W6Y0_DYAFD</name>
<keyword evidence="1" id="KW-0677">Repeat</keyword>
<feature type="compositionally biased region" description="Low complexity" evidence="2">
    <location>
        <begin position="930"/>
        <end position="945"/>
    </location>
</feature>
<dbReference type="InterPro" id="IPR036179">
    <property type="entry name" value="Ig-like_dom_sf"/>
</dbReference>
<gene>
    <name evidence="5" type="ordered locus">Dfer_1341</name>
</gene>
<dbReference type="PROSITE" id="PS50825">
    <property type="entry name" value="HYR"/>
    <property type="match status" value="1"/>
</dbReference>
<dbReference type="eggNOG" id="COG1357">
    <property type="taxonomic scope" value="Bacteria"/>
</dbReference>
<organism evidence="5 6">
    <name type="scientific">Dyadobacter fermentans (strain ATCC 700827 / DSM 18053 / CIP 107007 / KCTC 52180 / NS114)</name>
    <dbReference type="NCBI Taxonomy" id="471854"/>
    <lineage>
        <taxon>Bacteria</taxon>
        <taxon>Pseudomonadati</taxon>
        <taxon>Bacteroidota</taxon>
        <taxon>Cytophagia</taxon>
        <taxon>Cytophagales</taxon>
        <taxon>Spirosomataceae</taxon>
        <taxon>Dyadobacter</taxon>
    </lineage>
</organism>
<accession>C6W6Y0</accession>
<feature type="region of interest" description="Disordered" evidence="2">
    <location>
        <begin position="923"/>
        <end position="976"/>
    </location>
</feature>
<dbReference type="Pfam" id="PF17963">
    <property type="entry name" value="Big_9"/>
    <property type="match status" value="1"/>
</dbReference>
<evidence type="ECO:0000256" key="2">
    <source>
        <dbReference type="SAM" id="MobiDB-lite"/>
    </source>
</evidence>
<protein>
    <submittedName>
        <fullName evidence="5">Conserved repeat domain protein</fullName>
    </submittedName>
</protein>
<proteinExistence type="predicted"/>
<dbReference type="PROSITE" id="PS50835">
    <property type="entry name" value="IG_LIKE"/>
    <property type="match status" value="1"/>
</dbReference>
<feature type="compositionally biased region" description="Polar residues" evidence="2">
    <location>
        <begin position="956"/>
        <end position="976"/>
    </location>
</feature>
<feature type="domain" description="Ig-like" evidence="4">
    <location>
        <begin position="1117"/>
        <end position="1221"/>
    </location>
</feature>
<keyword evidence="6" id="KW-1185">Reference proteome</keyword>
<evidence type="ECO:0000259" key="3">
    <source>
        <dbReference type="PROSITE" id="PS50825"/>
    </source>
</evidence>
<dbReference type="eggNOG" id="COG4935">
    <property type="taxonomic scope" value="Bacteria"/>
</dbReference>
<evidence type="ECO:0000313" key="5">
    <source>
        <dbReference type="EMBL" id="ACT92589.1"/>
    </source>
</evidence>
<evidence type="ECO:0000256" key="1">
    <source>
        <dbReference type="ARBA" id="ARBA00022737"/>
    </source>
</evidence>
<dbReference type="EMBL" id="CP001619">
    <property type="protein sequence ID" value="ACT92589.1"/>
    <property type="molecule type" value="Genomic_DNA"/>
</dbReference>
<sequence length="1668" mass="169706">MRNLYFYLAGAALLASGVEMVGRLAETPAVPQEWIVQKADRSVRNQQERVPFARTRKKSGTKALLAPSITATNTYVITSNTGPSGASAGDELEYTVTINNGGPDPATGTVFTETIDANTTLVPGSVKASPIAQNDSYSTIGNVGINIPEGTGLFANDVSPAGTPISLNSTTTVATTGGGSATITAATGAFIYEPAAGYSGNDTFTYEIQNGSGMTSTATVTISVGSATNMIWFINSAAAAGGTGTLSKPFNSISAFNSINGDGAASHPQNGHVIFIYSGSYTGPLTLRNDQKILGQGSTQSILSFTGFSAPNGTNQLPAVTGSNAGRPTLTTSSGTDNAINLGTTNIIKGINIANTTGTKISGSSAGTFTASEVGLSGSGSALNLTNKTLNASFSEVSSSSATNGVSPIRISSGNGTLTIPAGSITSTSVPAIDIAGKGTGDRIALNVTLTSVSANGGSKGLALQNATGSFQINGTGTTGGSGGTIQNIADRGIDLRDVQNITIKNMNLASANTAEGPVVTGADNTNANAAIHGLNVAGLALDRIVVSGIVAQMGINLRGGSNFNLTNSTINQSGTASIVEEGNIYATNLGGTNSIVNSALKRPGGRAAYFTNYDVNMTRLTIDNSSFEDAEYAACLLFEGKGSSTMSLKVQNGSRFTKPGSAGIEVYSNNSAQMEADIQGATIDIGSGADEGKGIDMAASGTSRLKFNVAGNTSDYRSGPGFNFFAFSDGYLEGNVTNNVLTNNATGEGGSFHGIAFSTQGSTARGIVRINGNTINNSLSSIGISAQAGSTGGAQSSAVIDNNNVFLTGSNFAHGVYVNSIGGTNYNGTLCASVTNNDVTLNGGGAAAGGYRAGTPGTVLNVQQAASSGSTAWTAGNNTPSGSGTQNGLGTINYNAGGPTGCPTPSFSGLREAAIEEPVAGRISADSSVTEQQPVQQVAAQAPAPTEPKEEIAQAATTAPSPARTDATQSGETVTVNGTGSGFTLPAGKNTVIKFRVVIDANIPASDCEVSTQGTVSGSNFTSVLTDDPNTTGTDNPTVTPVVSVPVITFCPGDQTLSPDPGTCTSTQTFAATAGACPVATITYTVNGNPITFPYAFPAGNTTVLVTASNGIGTAPTCSFTVTVTPTPAPPITDEPDAATICAGSGASFTVATSQTGVTYQWQKKPFGGAFADISTGTNPTADDATLTLTNVPASDNLSEYRCIITNPCNNSTSDAAVLTVNEITGSSATGTTSIAQGGPMPHVTFTATGGTLPYTFTYKINDGANQTVSTTGALTSAKVGQPTETVGAFTYELVSVTDAQNCTLTPPSPQTATITITSNLSATISGSTTACQSETAPLVTFTAVNGIAPFTFTYQINGGAEQQVTTTGASTTATVSVPTTATGTFVYTLTNVTGAGSASTAISGQTASVTIDAKPTIALTGDEYQCDFGADPQTYTVFFTATAGAVITTDKGTVSGNTVTGIPSQETAIIVATVNNCSDTLIAFKDCSMPVTLIDFSGAKVENTVALKWNTAEETNSDYFEVQRSSNGKNWTAIGTQKSQGESYKLVDYAFVDQKPAQGDNFYRLKMVDADKTFAYSKIINVRYDGLALVSELYPNPVSTTLNLRSTDWGQVKSVELHSLTGMSVYKSGKTVSKTIDVKNLPVGMYILTITHKNGEIVNRKVVINR</sequence>
<dbReference type="RefSeq" id="WP_015810843.1">
    <property type="nucleotide sequence ID" value="NC_013037.1"/>
</dbReference>
<dbReference type="Gene3D" id="2.60.40.10">
    <property type="entry name" value="Immunoglobulins"/>
    <property type="match status" value="2"/>
</dbReference>
<feature type="domain" description="HYR" evidence="3">
    <location>
        <begin position="1042"/>
        <end position="1127"/>
    </location>
</feature>
<reference evidence="5 6" key="1">
    <citation type="journal article" date="2009" name="Stand. Genomic Sci.">
        <title>Complete genome sequence of Dyadobacter fermentans type strain (NS114).</title>
        <authorList>
            <person name="Lang E."/>
            <person name="Lapidus A."/>
            <person name="Chertkov O."/>
            <person name="Brettin T."/>
            <person name="Detter J.C."/>
            <person name="Han C."/>
            <person name="Copeland A."/>
            <person name="Glavina Del Rio T."/>
            <person name="Nolan M."/>
            <person name="Chen F."/>
            <person name="Lucas S."/>
            <person name="Tice H."/>
            <person name="Cheng J.F."/>
            <person name="Land M."/>
            <person name="Hauser L."/>
            <person name="Chang Y.J."/>
            <person name="Jeffries C.D."/>
            <person name="Kopitz M."/>
            <person name="Bruce D."/>
            <person name="Goodwin L."/>
            <person name="Pitluck S."/>
            <person name="Ovchinnikova G."/>
            <person name="Pati A."/>
            <person name="Ivanova N."/>
            <person name="Mavrommatis K."/>
            <person name="Chen A."/>
            <person name="Palaniappan K."/>
            <person name="Chain P."/>
            <person name="Bristow J."/>
            <person name="Eisen J.A."/>
            <person name="Markowitz V."/>
            <person name="Hugenholtz P."/>
            <person name="Goker M."/>
            <person name="Rohde M."/>
            <person name="Kyrpides N.C."/>
            <person name="Klenk H.P."/>
        </authorList>
    </citation>
    <scope>NUCLEOTIDE SEQUENCE [LARGE SCALE GENOMIC DNA]</scope>
    <source>
        <strain evidence="6">ATCC 700827 / DSM 18053 / CIP 107007 / KCTC 52180 / NS114</strain>
    </source>
</reference>
<dbReference type="InterPro" id="IPR047589">
    <property type="entry name" value="DUF11_rpt"/>
</dbReference>
<dbReference type="Gene3D" id="2.60.40.3440">
    <property type="match status" value="1"/>
</dbReference>
<dbReference type="InterPro" id="IPR026444">
    <property type="entry name" value="Secre_tail"/>
</dbReference>
<dbReference type="NCBIfam" id="TIGR01451">
    <property type="entry name" value="B_ant_repeat"/>
    <property type="match status" value="1"/>
</dbReference>
<dbReference type="InterPro" id="IPR003410">
    <property type="entry name" value="HYR_dom"/>
</dbReference>